<evidence type="ECO:0000256" key="1">
    <source>
        <dbReference type="SAM" id="MobiDB-lite"/>
    </source>
</evidence>
<dbReference type="InterPro" id="IPR014710">
    <property type="entry name" value="RmlC-like_jellyroll"/>
</dbReference>
<dbReference type="SMART" id="SM00100">
    <property type="entry name" value="cNMP"/>
    <property type="match status" value="1"/>
</dbReference>
<feature type="region of interest" description="Disordered" evidence="1">
    <location>
        <begin position="538"/>
        <end position="563"/>
    </location>
</feature>
<dbReference type="InterPro" id="IPR018490">
    <property type="entry name" value="cNMP-bd_dom_sf"/>
</dbReference>
<organism evidence="3 4">
    <name type="scientific">Solirubrobacter phytolaccae</name>
    <dbReference type="NCBI Taxonomy" id="1404360"/>
    <lineage>
        <taxon>Bacteria</taxon>
        <taxon>Bacillati</taxon>
        <taxon>Actinomycetota</taxon>
        <taxon>Thermoleophilia</taxon>
        <taxon>Solirubrobacterales</taxon>
        <taxon>Solirubrobacteraceae</taxon>
        <taxon>Solirubrobacter</taxon>
    </lineage>
</organism>
<comment type="caution">
    <text evidence="3">The sequence shown here is derived from an EMBL/GenBank/DDBJ whole genome shotgun (WGS) entry which is preliminary data.</text>
</comment>
<evidence type="ECO:0000313" key="4">
    <source>
        <dbReference type="Proteomes" id="UP001147653"/>
    </source>
</evidence>
<dbReference type="Proteomes" id="UP001147653">
    <property type="component" value="Unassembled WGS sequence"/>
</dbReference>
<dbReference type="EMBL" id="JAPDDP010000019">
    <property type="protein sequence ID" value="MDA0181136.1"/>
    <property type="molecule type" value="Genomic_DNA"/>
</dbReference>
<keyword evidence="4" id="KW-1185">Reference proteome</keyword>
<dbReference type="GO" id="GO:0003700">
    <property type="term" value="F:DNA-binding transcription factor activity"/>
    <property type="evidence" value="ECO:0007669"/>
    <property type="project" value="TreeGrafter"/>
</dbReference>
<dbReference type="GO" id="GO:0005829">
    <property type="term" value="C:cytosol"/>
    <property type="evidence" value="ECO:0007669"/>
    <property type="project" value="TreeGrafter"/>
</dbReference>
<sequence length="563" mass="62243">MAFVNAGPGNRCLLLMQLEGDGPFEVTTVIGHSIRRRSFTPEPIGAAFGLALDPDVDFAGDYGFAQRFSQTVLVQVRNGEAVDETRLDVFDLAQMGSLYERIVERVVKPDTQRQAPGHSHTLHPWFPVLLIGAHKAELYTRALVGDVVHKRQNLADPGWLTRVGLYLELMTALGIVEAVKDDLGDLLTPEERAAYESWDDLTINVDGWKDVWALRKIAQPLSSRNLLAKRKATLEFLHVHHEDLKHAIALAGPNSTNAQETWHRVFRDAERAVLCKTPDAFPELKSLPAELRRVVLWHRRGHLGLKRALRVPGPLPRLLGDQDGLFASACNQYRASMNHVADWAREQGLMDHAGDESVPRQVSLLEAHMNQPTRVALLQARDGYDPARPLEVGEDLPPDYTPPLGDVAAALAGTPVFSLLKPEELDALARTARPLTIGPAERIIVQGQEGDSLFVVVEGTVEVFLRRDDGTEVALGTRPQGSVLGEMSLLTGAPRSATVRALDGALVYEVGRQQYEPVLAARPELRVALERAMEERLRTQDEALSASSRSRRRSALRARKARP</sequence>
<evidence type="ECO:0000313" key="3">
    <source>
        <dbReference type="EMBL" id="MDA0181136.1"/>
    </source>
</evidence>
<dbReference type="CDD" id="cd00038">
    <property type="entry name" value="CAP_ED"/>
    <property type="match status" value="1"/>
</dbReference>
<dbReference type="Pfam" id="PF00027">
    <property type="entry name" value="cNMP_binding"/>
    <property type="match status" value="1"/>
</dbReference>
<dbReference type="AlphaFoldDB" id="A0A9X3NBR8"/>
<dbReference type="PROSITE" id="PS00888">
    <property type="entry name" value="CNMP_BINDING_1"/>
    <property type="match status" value="1"/>
</dbReference>
<proteinExistence type="predicted"/>
<dbReference type="SUPFAM" id="SSF51206">
    <property type="entry name" value="cAMP-binding domain-like"/>
    <property type="match status" value="1"/>
</dbReference>
<evidence type="ECO:0000259" key="2">
    <source>
        <dbReference type="PROSITE" id="PS50042"/>
    </source>
</evidence>
<dbReference type="RefSeq" id="WP_270025447.1">
    <property type="nucleotide sequence ID" value="NZ_JAPDDP010000019.1"/>
</dbReference>
<gene>
    <name evidence="3" type="ORF">OJ997_12590</name>
</gene>
<dbReference type="PANTHER" id="PTHR24567:SF74">
    <property type="entry name" value="HTH-TYPE TRANSCRIPTIONAL REGULATOR ARCR"/>
    <property type="match status" value="1"/>
</dbReference>
<dbReference type="InterPro" id="IPR000595">
    <property type="entry name" value="cNMP-bd_dom"/>
</dbReference>
<name>A0A9X3NBR8_9ACTN</name>
<feature type="compositionally biased region" description="Basic residues" evidence="1">
    <location>
        <begin position="549"/>
        <end position="563"/>
    </location>
</feature>
<dbReference type="InterPro" id="IPR050397">
    <property type="entry name" value="Env_Response_Regulators"/>
</dbReference>
<reference evidence="3" key="1">
    <citation type="submission" date="2022-10" db="EMBL/GenBank/DDBJ databases">
        <title>The WGS of Solirubrobacter phytolaccae KCTC 29190.</title>
        <authorList>
            <person name="Jiang Z."/>
        </authorList>
    </citation>
    <scope>NUCLEOTIDE SEQUENCE</scope>
    <source>
        <strain evidence="3">KCTC 29190</strain>
    </source>
</reference>
<dbReference type="Gene3D" id="2.60.120.10">
    <property type="entry name" value="Jelly Rolls"/>
    <property type="match status" value="1"/>
</dbReference>
<protein>
    <submittedName>
        <fullName evidence="3">Cyclic nucleotide-binding domain-containing protein</fullName>
    </submittedName>
</protein>
<dbReference type="PRINTS" id="PR00103">
    <property type="entry name" value="CAMPKINASE"/>
</dbReference>
<dbReference type="PROSITE" id="PS00889">
    <property type="entry name" value="CNMP_BINDING_2"/>
    <property type="match status" value="1"/>
</dbReference>
<dbReference type="InterPro" id="IPR018488">
    <property type="entry name" value="cNMP-bd_CS"/>
</dbReference>
<feature type="domain" description="Cyclic nucleotide-binding" evidence="2">
    <location>
        <begin position="416"/>
        <end position="536"/>
    </location>
</feature>
<dbReference type="PANTHER" id="PTHR24567">
    <property type="entry name" value="CRP FAMILY TRANSCRIPTIONAL REGULATORY PROTEIN"/>
    <property type="match status" value="1"/>
</dbReference>
<accession>A0A9X3NBR8</accession>
<dbReference type="PROSITE" id="PS50042">
    <property type="entry name" value="CNMP_BINDING_3"/>
    <property type="match status" value="1"/>
</dbReference>